<evidence type="ECO:0000313" key="4">
    <source>
        <dbReference type="EMBL" id="PIZ15392.1"/>
    </source>
</evidence>
<dbReference type="Pfam" id="PF02397">
    <property type="entry name" value="Bac_transf"/>
    <property type="match status" value="1"/>
</dbReference>
<dbReference type="AlphaFoldDB" id="A0A2M7S774"/>
<comment type="similarity">
    <text evidence="1">Belongs to the bacterial sugar transferase family.</text>
</comment>
<feature type="non-terminal residue" evidence="4">
    <location>
        <position position="55"/>
    </location>
</feature>
<keyword evidence="2" id="KW-0812">Transmembrane</keyword>
<protein>
    <submittedName>
        <fullName evidence="4">Glycosyl transferase</fullName>
    </submittedName>
</protein>
<evidence type="ECO:0000256" key="2">
    <source>
        <dbReference type="SAM" id="Phobius"/>
    </source>
</evidence>
<accession>A0A2M7S774</accession>
<gene>
    <name evidence="4" type="ORF">COY52_09915</name>
</gene>
<evidence type="ECO:0000256" key="1">
    <source>
        <dbReference type="ARBA" id="ARBA00006464"/>
    </source>
</evidence>
<feature type="transmembrane region" description="Helical" evidence="2">
    <location>
        <begin position="6"/>
        <end position="29"/>
    </location>
</feature>
<reference evidence="5" key="1">
    <citation type="submission" date="2017-09" db="EMBL/GenBank/DDBJ databases">
        <title>Depth-based differentiation of microbial function through sediment-hosted aquifers and enrichment of novel symbionts in the deep terrestrial subsurface.</title>
        <authorList>
            <person name="Probst A.J."/>
            <person name="Ladd B."/>
            <person name="Jarett J.K."/>
            <person name="Geller-Mcgrath D.E."/>
            <person name="Sieber C.M.K."/>
            <person name="Emerson J.B."/>
            <person name="Anantharaman K."/>
            <person name="Thomas B.C."/>
            <person name="Malmstrom R."/>
            <person name="Stieglmeier M."/>
            <person name="Klingl A."/>
            <person name="Woyke T."/>
            <person name="Ryan C.M."/>
            <person name="Banfield J.F."/>
        </authorList>
    </citation>
    <scope>NUCLEOTIDE SEQUENCE [LARGE SCALE GENOMIC DNA]</scope>
</reference>
<feature type="domain" description="Bacterial sugar transferase" evidence="3">
    <location>
        <begin position="3"/>
        <end position="55"/>
    </location>
</feature>
<proteinExistence type="inferred from homology"/>
<name>A0A2M7S774_9BACT</name>
<dbReference type="InterPro" id="IPR003362">
    <property type="entry name" value="Bact_transf"/>
</dbReference>
<dbReference type="GO" id="GO:0016780">
    <property type="term" value="F:phosphotransferase activity, for other substituted phosphate groups"/>
    <property type="evidence" value="ECO:0007669"/>
    <property type="project" value="TreeGrafter"/>
</dbReference>
<evidence type="ECO:0000259" key="3">
    <source>
        <dbReference type="Pfam" id="PF02397"/>
    </source>
</evidence>
<keyword evidence="2" id="KW-0472">Membrane</keyword>
<keyword evidence="2" id="KW-1133">Transmembrane helix</keyword>
<sequence length="55" mass="6170">MLKRLFDIIVSAAGILLLSPFFVITAAIIKLDSKGPVFYRGVRVGRKGKLFKIYK</sequence>
<evidence type="ECO:0000313" key="5">
    <source>
        <dbReference type="Proteomes" id="UP000229307"/>
    </source>
</evidence>
<dbReference type="PANTHER" id="PTHR30576">
    <property type="entry name" value="COLANIC BIOSYNTHESIS UDP-GLUCOSE LIPID CARRIER TRANSFERASE"/>
    <property type="match status" value="1"/>
</dbReference>
<dbReference type="EMBL" id="PFMR01000265">
    <property type="protein sequence ID" value="PIZ15392.1"/>
    <property type="molecule type" value="Genomic_DNA"/>
</dbReference>
<comment type="caution">
    <text evidence="4">The sequence shown here is derived from an EMBL/GenBank/DDBJ whole genome shotgun (WGS) entry which is preliminary data.</text>
</comment>
<dbReference type="PANTHER" id="PTHR30576:SF0">
    <property type="entry name" value="UNDECAPRENYL-PHOSPHATE N-ACETYLGALACTOSAMINYL 1-PHOSPHATE TRANSFERASE-RELATED"/>
    <property type="match status" value="1"/>
</dbReference>
<organism evidence="4 5">
    <name type="scientific">Candidatus Desantisbacteria bacterium CG_4_10_14_0_8_um_filter_48_22</name>
    <dbReference type="NCBI Taxonomy" id="1974543"/>
    <lineage>
        <taxon>Bacteria</taxon>
        <taxon>Candidatus Desantisiibacteriota</taxon>
    </lineage>
</organism>
<keyword evidence="4" id="KW-0808">Transferase</keyword>
<dbReference type="Proteomes" id="UP000229307">
    <property type="component" value="Unassembled WGS sequence"/>
</dbReference>